<dbReference type="SUPFAM" id="SSF52540">
    <property type="entry name" value="P-loop containing nucleoside triphosphate hydrolases"/>
    <property type="match status" value="1"/>
</dbReference>
<dbReference type="AlphaFoldDB" id="A0A5B7IW77"/>
<evidence type="ECO:0000313" key="2">
    <source>
        <dbReference type="Proteomes" id="UP000324222"/>
    </source>
</evidence>
<comment type="caution">
    <text evidence="1">The sequence shown here is derived from an EMBL/GenBank/DDBJ whole genome shotgun (WGS) entry which is preliminary data.</text>
</comment>
<reference evidence="1" key="1">
    <citation type="submission" date="2019-05" db="EMBL/GenBank/DDBJ databases">
        <title>Another draft genome of Portunus trituberculatus and its Hox gene families provides insights of decapod evolution.</title>
        <authorList>
            <person name="Jeong J.-H."/>
            <person name="Song I."/>
            <person name="Kim S."/>
            <person name="Choi T."/>
            <person name="Kim D."/>
            <person name="Ryu S."/>
            <person name="Kim W."/>
        </authorList>
    </citation>
    <scope>NUCLEOTIDE SEQUENCE [LARGE SCALE GENOMIC DNA]</scope>
    <source>
        <tissue evidence="1">Muscle</tissue>
    </source>
</reference>
<dbReference type="InterPro" id="IPR001806">
    <property type="entry name" value="Small_GTPase"/>
</dbReference>
<dbReference type="EMBL" id="VSRR010071861">
    <property type="protein sequence ID" value="MPC86563.1"/>
    <property type="molecule type" value="Genomic_DNA"/>
</dbReference>
<dbReference type="Pfam" id="PF00071">
    <property type="entry name" value="Ras"/>
    <property type="match status" value="1"/>
</dbReference>
<proteinExistence type="predicted"/>
<gene>
    <name evidence="1" type="primary">RhoL</name>
    <name evidence="1" type="ORF">E2C01_081395</name>
</gene>
<evidence type="ECO:0000313" key="1">
    <source>
        <dbReference type="EMBL" id="MPC86563.1"/>
    </source>
</evidence>
<dbReference type="Gene3D" id="3.40.50.300">
    <property type="entry name" value="P-loop containing nucleotide triphosphate hydrolases"/>
    <property type="match status" value="1"/>
</dbReference>
<dbReference type="Proteomes" id="UP000324222">
    <property type="component" value="Unassembled WGS sequence"/>
</dbReference>
<dbReference type="GO" id="GO:0005525">
    <property type="term" value="F:GTP binding"/>
    <property type="evidence" value="ECO:0007669"/>
    <property type="project" value="InterPro"/>
</dbReference>
<dbReference type="InterPro" id="IPR027417">
    <property type="entry name" value="P-loop_NTPase"/>
</dbReference>
<organism evidence="1 2">
    <name type="scientific">Portunus trituberculatus</name>
    <name type="common">Swimming crab</name>
    <name type="synonym">Neptunus trituberculatus</name>
    <dbReference type="NCBI Taxonomy" id="210409"/>
    <lineage>
        <taxon>Eukaryota</taxon>
        <taxon>Metazoa</taxon>
        <taxon>Ecdysozoa</taxon>
        <taxon>Arthropoda</taxon>
        <taxon>Crustacea</taxon>
        <taxon>Multicrustacea</taxon>
        <taxon>Malacostraca</taxon>
        <taxon>Eumalacostraca</taxon>
        <taxon>Eucarida</taxon>
        <taxon>Decapoda</taxon>
        <taxon>Pleocyemata</taxon>
        <taxon>Brachyura</taxon>
        <taxon>Eubrachyura</taxon>
        <taxon>Portunoidea</taxon>
        <taxon>Portunidae</taxon>
        <taxon>Portuninae</taxon>
        <taxon>Portunus</taxon>
    </lineage>
</organism>
<keyword evidence="2" id="KW-1185">Reference proteome</keyword>
<dbReference type="GO" id="GO:0003924">
    <property type="term" value="F:GTPase activity"/>
    <property type="evidence" value="ECO:0007669"/>
    <property type="project" value="InterPro"/>
</dbReference>
<accession>A0A5B7IW77</accession>
<sequence>MGDVGVAQRPVKVTVVGDGTVGKTCLLISYTSGEFPEVSKAVTLLARLLREGRERLK</sequence>
<protein>
    <submittedName>
        <fullName evidence="1">Ras-like GTP-binding protein RhoL</fullName>
    </submittedName>
</protein>
<name>A0A5B7IW77_PORTR</name>